<dbReference type="SUPFAM" id="SSF52540">
    <property type="entry name" value="P-loop containing nucleoside triphosphate hydrolases"/>
    <property type="match status" value="1"/>
</dbReference>
<evidence type="ECO:0000256" key="2">
    <source>
        <dbReference type="ARBA" id="ARBA00007094"/>
    </source>
</evidence>
<dbReference type="OMA" id="ISPARIM"/>
<reference evidence="12 13" key="1">
    <citation type="journal article" date="2013" name="Nat. Commun.">
        <title>The evolution and pathogenic mechanisms of the rice sheath blight pathogen.</title>
        <authorList>
            <person name="Zheng A."/>
            <person name="Lin R."/>
            <person name="Xu L."/>
            <person name="Qin P."/>
            <person name="Tang C."/>
            <person name="Ai P."/>
            <person name="Zhang D."/>
            <person name="Liu Y."/>
            <person name="Sun Z."/>
            <person name="Feng H."/>
            <person name="Wang Y."/>
            <person name="Chen Y."/>
            <person name="Liang X."/>
            <person name="Fu R."/>
            <person name="Li Q."/>
            <person name="Zhang J."/>
            <person name="Yu X."/>
            <person name="Xie Z."/>
            <person name="Ding L."/>
            <person name="Guan P."/>
            <person name="Tang J."/>
            <person name="Liang Y."/>
            <person name="Wang S."/>
            <person name="Deng Q."/>
            <person name="Li S."/>
            <person name="Zhu J."/>
            <person name="Wang L."/>
            <person name="Liu H."/>
            <person name="Li P."/>
        </authorList>
    </citation>
    <scope>NUCLEOTIDE SEQUENCE [LARGE SCALE GENOMIC DNA]</scope>
    <source>
        <strain evidence="13">AG-1 IA</strain>
    </source>
</reference>
<proteinExistence type="inferred from homology"/>
<evidence type="ECO:0000256" key="7">
    <source>
        <dbReference type="ARBA" id="ARBA00023204"/>
    </source>
</evidence>
<dbReference type="GO" id="GO:0140664">
    <property type="term" value="F:ATP-dependent DNA damage sensor activity"/>
    <property type="evidence" value="ECO:0007669"/>
    <property type="project" value="InterPro"/>
</dbReference>
<dbReference type="Pfam" id="PF05190">
    <property type="entry name" value="MutS_IV"/>
    <property type="match status" value="1"/>
</dbReference>
<keyword evidence="13" id="KW-1185">Reference proteome</keyword>
<evidence type="ECO:0000313" key="13">
    <source>
        <dbReference type="Proteomes" id="UP000011668"/>
    </source>
</evidence>
<keyword evidence="5" id="KW-0067">ATP-binding</keyword>
<protein>
    <recommendedName>
        <fullName evidence="9">MutS protein homolog 3</fullName>
    </recommendedName>
</protein>
<dbReference type="SMART" id="SM00534">
    <property type="entry name" value="MUTSac"/>
    <property type="match status" value="1"/>
</dbReference>
<evidence type="ECO:0000256" key="8">
    <source>
        <dbReference type="ARBA" id="ARBA00023242"/>
    </source>
</evidence>
<keyword evidence="3" id="KW-0547">Nucleotide-binding</keyword>
<dbReference type="InterPro" id="IPR000432">
    <property type="entry name" value="DNA_mismatch_repair_MutS_C"/>
</dbReference>
<dbReference type="FunFam" id="1.10.1420.10:FF:000004">
    <property type="entry name" value="DNA mismatch repair protein Msh3"/>
    <property type="match status" value="1"/>
</dbReference>
<name>L8X2D6_THACA</name>
<keyword evidence="7" id="KW-0234">DNA repair</keyword>
<evidence type="ECO:0000259" key="10">
    <source>
        <dbReference type="SMART" id="SM00533"/>
    </source>
</evidence>
<feature type="domain" description="DNA mismatch repair proteins mutS family" evidence="11">
    <location>
        <begin position="359"/>
        <end position="450"/>
    </location>
</feature>
<dbReference type="STRING" id="983506.L8X2D6"/>
<dbReference type="GO" id="GO:0005524">
    <property type="term" value="F:ATP binding"/>
    <property type="evidence" value="ECO:0007669"/>
    <property type="project" value="UniProtKB-KW"/>
</dbReference>
<accession>L8X2D6</accession>
<dbReference type="OrthoDB" id="121051at2759"/>
<sequence>MLVSGNSLHNLEIFRNQTDFTETGSLVWVLNKTKTKFGSRMLRSWIGRPLVDKEYVTSPFDLLIKPLIDKSSILQGRVDAVEEILNTKELKIERLQLLLKGLPDLVKGLCRVQYKKATPPELATMLTAWQRIATVLDPIAAPEDAGFKSELLNGIAYSLPTLREPLATIMREINLPQARDNNKADLWVDSEKYPGIEEAKFGILSVDELEDHLQEIRQILKKPNAQYISVSGIDFLIEVRNGDTKKVPVSWQRINSTKAVTRFHTPQIKAKLHEREVFKETLASEANKHPAQCDDETRNSSYTDCLSALAIVAQQPGYVKPQFFDDDRLDVDGGRHPMVEALRVDPFVPISCALGGGEPATKIITGPNMGGKSSCVRTMALVAILAQIGSYVPCRSAKIGMLDGIATRMGASDEITRGRSTFMVEVSETAEIIKTVTPRTLVILDERALRP</sequence>
<evidence type="ECO:0000256" key="5">
    <source>
        <dbReference type="ARBA" id="ARBA00022840"/>
    </source>
</evidence>
<dbReference type="GO" id="GO:0030983">
    <property type="term" value="F:mismatched DNA binding"/>
    <property type="evidence" value="ECO:0007669"/>
    <property type="project" value="InterPro"/>
</dbReference>
<dbReference type="SUPFAM" id="SSF48334">
    <property type="entry name" value="DNA repair protein MutS, domain III"/>
    <property type="match status" value="1"/>
</dbReference>
<comment type="similarity">
    <text evidence="2">Belongs to the DNA mismatch repair MutS family. MSH3 subfamily.</text>
</comment>
<keyword evidence="4" id="KW-0227">DNA damage</keyword>
<evidence type="ECO:0000256" key="3">
    <source>
        <dbReference type="ARBA" id="ARBA00022741"/>
    </source>
</evidence>
<dbReference type="InterPro" id="IPR027417">
    <property type="entry name" value="P-loop_NTPase"/>
</dbReference>
<evidence type="ECO:0000259" key="11">
    <source>
        <dbReference type="SMART" id="SM00534"/>
    </source>
</evidence>
<dbReference type="HOGENOM" id="CLU_759091_0_0_1"/>
<dbReference type="InterPro" id="IPR045076">
    <property type="entry name" value="MutS"/>
</dbReference>
<evidence type="ECO:0000256" key="4">
    <source>
        <dbReference type="ARBA" id="ARBA00022763"/>
    </source>
</evidence>
<dbReference type="SMART" id="SM00533">
    <property type="entry name" value="MUTSd"/>
    <property type="match status" value="1"/>
</dbReference>
<dbReference type="EMBL" id="AFRT01000300">
    <property type="protein sequence ID" value="ELU44486.1"/>
    <property type="molecule type" value="Genomic_DNA"/>
</dbReference>
<dbReference type="Pfam" id="PF00488">
    <property type="entry name" value="MutS_V"/>
    <property type="match status" value="1"/>
</dbReference>
<organism evidence="12 13">
    <name type="scientific">Thanatephorus cucumeris (strain AG1-IA)</name>
    <name type="common">Rice sheath blight fungus</name>
    <name type="synonym">Rhizoctonia solani</name>
    <dbReference type="NCBI Taxonomy" id="983506"/>
    <lineage>
        <taxon>Eukaryota</taxon>
        <taxon>Fungi</taxon>
        <taxon>Dikarya</taxon>
        <taxon>Basidiomycota</taxon>
        <taxon>Agaricomycotina</taxon>
        <taxon>Agaricomycetes</taxon>
        <taxon>Cantharellales</taxon>
        <taxon>Ceratobasidiaceae</taxon>
        <taxon>Rhizoctonia</taxon>
        <taxon>Rhizoctonia solani AG-1</taxon>
    </lineage>
</organism>
<evidence type="ECO:0000256" key="9">
    <source>
        <dbReference type="ARBA" id="ARBA00029792"/>
    </source>
</evidence>
<dbReference type="Gene3D" id="1.10.1420.10">
    <property type="match status" value="2"/>
</dbReference>
<dbReference type="Pfam" id="PF05192">
    <property type="entry name" value="MutS_III"/>
    <property type="match status" value="2"/>
</dbReference>
<keyword evidence="8" id="KW-0539">Nucleus</keyword>
<comment type="caution">
    <text evidence="12">The sequence shown here is derived from an EMBL/GenBank/DDBJ whole genome shotgun (WGS) entry which is preliminary data.</text>
</comment>
<dbReference type="GO" id="GO:0005634">
    <property type="term" value="C:nucleus"/>
    <property type="evidence" value="ECO:0007669"/>
    <property type="project" value="UniProtKB-SubCell"/>
</dbReference>
<dbReference type="PANTHER" id="PTHR11361">
    <property type="entry name" value="DNA MISMATCH REPAIR PROTEIN MUTS FAMILY MEMBER"/>
    <property type="match status" value="1"/>
</dbReference>
<dbReference type="InterPro" id="IPR007696">
    <property type="entry name" value="DNA_mismatch_repair_MutS_core"/>
</dbReference>
<feature type="domain" description="DNA mismatch repair protein MutS core" evidence="10">
    <location>
        <begin position="21"/>
        <end position="342"/>
    </location>
</feature>
<dbReference type="AlphaFoldDB" id="L8X2D6"/>
<dbReference type="GO" id="GO:0006298">
    <property type="term" value="P:mismatch repair"/>
    <property type="evidence" value="ECO:0007669"/>
    <property type="project" value="InterPro"/>
</dbReference>
<dbReference type="GO" id="GO:0006312">
    <property type="term" value="P:mitotic recombination"/>
    <property type="evidence" value="ECO:0007669"/>
    <property type="project" value="TreeGrafter"/>
</dbReference>
<evidence type="ECO:0000256" key="6">
    <source>
        <dbReference type="ARBA" id="ARBA00023125"/>
    </source>
</evidence>
<evidence type="ECO:0000313" key="12">
    <source>
        <dbReference type="EMBL" id="ELU44486.1"/>
    </source>
</evidence>
<dbReference type="InterPro" id="IPR036187">
    <property type="entry name" value="DNA_mismatch_repair_MutS_sf"/>
</dbReference>
<evidence type="ECO:0000256" key="1">
    <source>
        <dbReference type="ARBA" id="ARBA00004123"/>
    </source>
</evidence>
<gene>
    <name evidence="12" type="ORF">AG1IA_01483</name>
</gene>
<dbReference type="InterPro" id="IPR007861">
    <property type="entry name" value="DNA_mismatch_repair_MutS_clamp"/>
</dbReference>
<keyword evidence="6" id="KW-0238">DNA-binding</keyword>
<comment type="subcellular location">
    <subcellularLocation>
        <location evidence="1">Nucleus</location>
    </subcellularLocation>
</comment>
<dbReference type="PANTHER" id="PTHR11361:SF122">
    <property type="entry name" value="DNA MISMATCH REPAIR PROTEIN MSH3"/>
    <property type="match status" value="1"/>
</dbReference>
<dbReference type="Gene3D" id="3.40.50.300">
    <property type="entry name" value="P-loop containing nucleotide triphosphate hydrolases"/>
    <property type="match status" value="1"/>
</dbReference>
<dbReference type="Proteomes" id="UP000011668">
    <property type="component" value="Unassembled WGS sequence"/>
</dbReference>